<keyword evidence="6 12" id="KW-0809">Transit peptide</keyword>
<evidence type="ECO:0000256" key="10">
    <source>
        <dbReference type="PIRSR" id="PIRSR607992-1"/>
    </source>
</evidence>
<evidence type="ECO:0000256" key="3">
    <source>
        <dbReference type="ARBA" id="ARBA00022448"/>
    </source>
</evidence>
<evidence type="ECO:0000256" key="7">
    <source>
        <dbReference type="ARBA" id="ARBA00022989"/>
    </source>
</evidence>
<dbReference type="GO" id="GO:0006099">
    <property type="term" value="P:tricarboxylic acid cycle"/>
    <property type="evidence" value="ECO:0007669"/>
    <property type="project" value="TreeGrafter"/>
</dbReference>
<evidence type="ECO:0000256" key="1">
    <source>
        <dbReference type="ARBA" id="ARBA00004448"/>
    </source>
</evidence>
<keyword evidence="14" id="KW-1185">Reference proteome</keyword>
<dbReference type="PANTHER" id="PTHR13337:SF2">
    <property type="entry name" value="SUCCINATE DEHYDROGENASE [UBIQUINONE] CYTOCHROME B SMALL SUBUNIT, MITOCHONDRIAL"/>
    <property type="match status" value="1"/>
</dbReference>
<keyword evidence="5 12" id="KW-0999">Mitochondrion inner membrane</keyword>
<feature type="binding site" description="axial binding residue" evidence="11">
    <location>
        <position position="121"/>
    </location>
    <ligand>
        <name>heme b</name>
        <dbReference type="ChEBI" id="CHEBI:60344"/>
        <note>ligand shared with SDHC</note>
    </ligand>
    <ligandPart>
        <name>Fe</name>
        <dbReference type="ChEBI" id="CHEBI:18248"/>
    </ligandPart>
</feature>
<keyword evidence="9 12" id="KW-0472">Membrane</keyword>
<comment type="subcellular location">
    <subcellularLocation>
        <location evidence="1 12">Mitochondrion inner membrane</location>
        <topology evidence="1 12">Multi-pass membrane protein</topology>
    </subcellularLocation>
</comment>
<dbReference type="InterPro" id="IPR007992">
    <property type="entry name" value="CybS"/>
</dbReference>
<evidence type="ECO:0000313" key="14">
    <source>
        <dbReference type="Proteomes" id="UP000799767"/>
    </source>
</evidence>
<dbReference type="OrthoDB" id="18577at2759"/>
<keyword evidence="11" id="KW-0479">Metal-binding</keyword>
<dbReference type="Proteomes" id="UP000799767">
    <property type="component" value="Unassembled WGS sequence"/>
</dbReference>
<dbReference type="GO" id="GO:0020037">
    <property type="term" value="F:heme binding"/>
    <property type="evidence" value="ECO:0007669"/>
    <property type="project" value="TreeGrafter"/>
</dbReference>
<dbReference type="GO" id="GO:0048039">
    <property type="term" value="F:ubiquinone binding"/>
    <property type="evidence" value="ECO:0007669"/>
    <property type="project" value="TreeGrafter"/>
</dbReference>
<feature type="transmembrane region" description="Helical" evidence="12">
    <location>
        <begin position="145"/>
        <end position="162"/>
    </location>
</feature>
<evidence type="ECO:0000256" key="12">
    <source>
        <dbReference type="RuleBase" id="RU364031"/>
    </source>
</evidence>
<dbReference type="PANTHER" id="PTHR13337">
    <property type="entry name" value="SUCCINATE DEHYDROGENASE"/>
    <property type="match status" value="1"/>
</dbReference>
<dbReference type="GO" id="GO:0046872">
    <property type="term" value="F:metal ion binding"/>
    <property type="evidence" value="ECO:0007669"/>
    <property type="project" value="UniProtKB-KW"/>
</dbReference>
<name>A0A6A6PV41_9PEZI</name>
<evidence type="ECO:0000256" key="5">
    <source>
        <dbReference type="ARBA" id="ARBA00022792"/>
    </source>
</evidence>
<evidence type="ECO:0000313" key="13">
    <source>
        <dbReference type="EMBL" id="KAF2483594.1"/>
    </source>
</evidence>
<accession>A0A6A6PV41</accession>
<keyword evidence="4 12" id="KW-0812">Transmembrane</keyword>
<dbReference type="Pfam" id="PF05328">
    <property type="entry name" value="CybS"/>
    <property type="match status" value="1"/>
</dbReference>
<feature type="binding site" evidence="10">
    <location>
        <position position="133"/>
    </location>
    <ligand>
        <name>a ubiquinone</name>
        <dbReference type="ChEBI" id="CHEBI:16389"/>
        <note>ligand shared with IP/SDHB</note>
    </ligand>
</feature>
<evidence type="ECO:0000256" key="6">
    <source>
        <dbReference type="ARBA" id="ARBA00022946"/>
    </source>
</evidence>
<dbReference type="AlphaFoldDB" id="A0A6A6PV41"/>
<evidence type="ECO:0000256" key="4">
    <source>
        <dbReference type="ARBA" id="ARBA00022692"/>
    </source>
</evidence>
<evidence type="ECO:0000256" key="11">
    <source>
        <dbReference type="PIRSR" id="PIRSR607992-2"/>
    </source>
</evidence>
<keyword evidence="7 12" id="KW-1133">Transmembrane helix</keyword>
<keyword evidence="3" id="KW-0813">Transport</keyword>
<sequence>MRPTLLRQALAAPSRRTFTSATSTLPAFRSQLQRHSVQRLQRAAFQTTAQRAILPPLPQRIEGSVNDPVKVHEPEPAHGSYHWSAERALSAALIPLTIAPFAAGSLNPLMDGLLIGAILIHSHMGFQSVIVDYLPKQRVTKTRKLFDYGSVLAIFVVGWGWYEFETNDVGLTEGIKRIWTAKPKSLV</sequence>
<dbReference type="RefSeq" id="XP_033590164.1">
    <property type="nucleotide sequence ID" value="XM_033731046.1"/>
</dbReference>
<evidence type="ECO:0000256" key="2">
    <source>
        <dbReference type="ARBA" id="ARBA00007294"/>
    </source>
</evidence>
<dbReference type="GeneID" id="54472048"/>
<dbReference type="SUPFAM" id="SSF81343">
    <property type="entry name" value="Fumarate reductase respiratory complex transmembrane subunits"/>
    <property type="match status" value="1"/>
</dbReference>
<comment type="caution">
    <text evidence="12">Lacks conserved residue(s) required for the propagation of feature annotation.</text>
</comment>
<comment type="similarity">
    <text evidence="2 12">Belongs to the CybS family.</text>
</comment>
<dbReference type="Gene3D" id="1.20.1300.10">
    <property type="entry name" value="Fumarate reductase/succinate dehydrogenase, transmembrane subunit"/>
    <property type="match status" value="1"/>
</dbReference>
<evidence type="ECO:0000256" key="8">
    <source>
        <dbReference type="ARBA" id="ARBA00023128"/>
    </source>
</evidence>
<gene>
    <name evidence="13" type="ORF">BDY17DRAFT_250230</name>
</gene>
<keyword evidence="11" id="KW-0408">Iron</keyword>
<protein>
    <recommendedName>
        <fullName evidence="12">Succinate dehydrogenase [ubiquinone] cytochrome b small subunit</fullName>
    </recommendedName>
</protein>
<reference evidence="13" key="1">
    <citation type="journal article" date="2020" name="Stud. Mycol.">
        <title>101 Dothideomycetes genomes: a test case for predicting lifestyles and emergence of pathogens.</title>
        <authorList>
            <person name="Haridas S."/>
            <person name="Albert R."/>
            <person name="Binder M."/>
            <person name="Bloem J."/>
            <person name="Labutti K."/>
            <person name="Salamov A."/>
            <person name="Andreopoulos B."/>
            <person name="Baker S."/>
            <person name="Barry K."/>
            <person name="Bills G."/>
            <person name="Bluhm B."/>
            <person name="Cannon C."/>
            <person name="Castanera R."/>
            <person name="Culley D."/>
            <person name="Daum C."/>
            <person name="Ezra D."/>
            <person name="Gonzalez J."/>
            <person name="Henrissat B."/>
            <person name="Kuo A."/>
            <person name="Liang C."/>
            <person name="Lipzen A."/>
            <person name="Lutzoni F."/>
            <person name="Magnuson J."/>
            <person name="Mondo S."/>
            <person name="Nolan M."/>
            <person name="Ohm R."/>
            <person name="Pangilinan J."/>
            <person name="Park H.-J."/>
            <person name="Ramirez L."/>
            <person name="Alfaro M."/>
            <person name="Sun H."/>
            <person name="Tritt A."/>
            <person name="Yoshinaga Y."/>
            <person name="Zwiers L.-H."/>
            <person name="Turgeon B."/>
            <person name="Goodwin S."/>
            <person name="Spatafora J."/>
            <person name="Crous P."/>
            <person name="Grigoriev I."/>
        </authorList>
    </citation>
    <scope>NUCLEOTIDE SEQUENCE</scope>
    <source>
        <strain evidence="13">CBS 113389</strain>
    </source>
</reference>
<evidence type="ECO:0000256" key="9">
    <source>
        <dbReference type="ARBA" id="ARBA00023136"/>
    </source>
</evidence>
<dbReference type="EMBL" id="MU001635">
    <property type="protein sequence ID" value="KAF2483594.1"/>
    <property type="molecule type" value="Genomic_DNA"/>
</dbReference>
<dbReference type="CDD" id="cd03496">
    <property type="entry name" value="SQR_TypeC_CybS"/>
    <property type="match status" value="1"/>
</dbReference>
<dbReference type="GO" id="GO:0005743">
    <property type="term" value="C:mitochondrial inner membrane"/>
    <property type="evidence" value="ECO:0007669"/>
    <property type="project" value="UniProtKB-SubCell"/>
</dbReference>
<keyword evidence="8 12" id="KW-0496">Mitochondrion</keyword>
<dbReference type="InterPro" id="IPR034804">
    <property type="entry name" value="SQR/QFR_C/D"/>
</dbReference>
<dbReference type="GO" id="GO:0006121">
    <property type="term" value="P:mitochondrial electron transport, succinate to ubiquinone"/>
    <property type="evidence" value="ECO:0007669"/>
    <property type="project" value="TreeGrafter"/>
</dbReference>
<proteinExistence type="inferred from homology"/>
<organism evidence="13 14">
    <name type="scientific">Neohortaea acidophila</name>
    <dbReference type="NCBI Taxonomy" id="245834"/>
    <lineage>
        <taxon>Eukaryota</taxon>
        <taxon>Fungi</taxon>
        <taxon>Dikarya</taxon>
        <taxon>Ascomycota</taxon>
        <taxon>Pezizomycotina</taxon>
        <taxon>Dothideomycetes</taxon>
        <taxon>Dothideomycetidae</taxon>
        <taxon>Mycosphaerellales</taxon>
        <taxon>Teratosphaeriaceae</taxon>
        <taxon>Neohortaea</taxon>
    </lineage>
</organism>